<keyword evidence="3 4" id="KW-0012">Acyltransferase</keyword>
<sequence length="395" mass="40000">MDSASVIVAGARTPVGKFLGGLSSLAAYELGGLAIAEALRRAGIEGAEVDQVVMGHAVQAGTGQAPARRAAALGGIPATVFATTVNTVCLSGIDAVIQADRLIRLGEAEIVVAGGMESMSQAPHLQTVRSAVKYGRAAMEDSLEHDGLWDWRTNQSMGSLTDAENAVAAEFSREEQDAYAAGSHQRAAAAQADGSLTAEIVPVQVAARKQTIEVAADEGVRPDTTAEALAKLPPAFSPDGTITAGSASPLSDGAAAVVVMSRAEAERRGLSWLAEVGTSGQVAGPDSSLQLQPSRAIFRALERAGLSVEDLDLVEINEAFAAVALASIRDLGADPEIVNPTGGAVALGHPLGMSGARLVLSIATALERRGGGTGVASLCGGSGQGSALILTRPRA</sequence>
<dbReference type="PROSITE" id="PS00099">
    <property type="entry name" value="THIOLASE_3"/>
    <property type="match status" value="1"/>
</dbReference>
<proteinExistence type="inferred from homology"/>
<dbReference type="InterPro" id="IPR020610">
    <property type="entry name" value="Thiolase_AS"/>
</dbReference>
<dbReference type="Gene3D" id="3.40.47.10">
    <property type="match status" value="2"/>
</dbReference>
<dbReference type="CDD" id="cd00751">
    <property type="entry name" value="thiolase"/>
    <property type="match status" value="1"/>
</dbReference>
<gene>
    <name evidence="7" type="ORF">ACFFGH_27390</name>
</gene>
<evidence type="ECO:0000313" key="7">
    <source>
        <dbReference type="EMBL" id="MFC0681570.1"/>
    </source>
</evidence>
<dbReference type="InterPro" id="IPR020616">
    <property type="entry name" value="Thiolase_N"/>
</dbReference>
<dbReference type="RefSeq" id="WP_386674429.1">
    <property type="nucleotide sequence ID" value="NZ_JBHLTG010000008.1"/>
</dbReference>
<dbReference type="Pfam" id="PF00108">
    <property type="entry name" value="Thiolase_N"/>
    <property type="match status" value="1"/>
</dbReference>
<feature type="domain" description="Thiolase N-terminal" evidence="5">
    <location>
        <begin position="6"/>
        <end position="262"/>
    </location>
</feature>
<dbReference type="PANTHER" id="PTHR18919">
    <property type="entry name" value="ACETYL-COA C-ACYLTRANSFERASE"/>
    <property type="match status" value="1"/>
</dbReference>
<name>A0ABV6RX64_9GAMM</name>
<keyword evidence="8" id="KW-1185">Reference proteome</keyword>
<dbReference type="EC" id="2.3.1.9" evidence="7"/>
<keyword evidence="2 4" id="KW-0808">Transferase</keyword>
<dbReference type="SUPFAM" id="SSF53901">
    <property type="entry name" value="Thiolase-like"/>
    <property type="match status" value="2"/>
</dbReference>
<evidence type="ECO:0000259" key="6">
    <source>
        <dbReference type="Pfam" id="PF02803"/>
    </source>
</evidence>
<evidence type="ECO:0000256" key="2">
    <source>
        <dbReference type="ARBA" id="ARBA00022679"/>
    </source>
</evidence>
<feature type="domain" description="Thiolase C-terminal" evidence="6">
    <location>
        <begin position="271"/>
        <end position="391"/>
    </location>
</feature>
<dbReference type="PANTHER" id="PTHR18919:SF107">
    <property type="entry name" value="ACETYL-COA ACETYLTRANSFERASE, CYTOSOLIC"/>
    <property type="match status" value="1"/>
</dbReference>
<dbReference type="InterPro" id="IPR002155">
    <property type="entry name" value="Thiolase"/>
</dbReference>
<evidence type="ECO:0000256" key="1">
    <source>
        <dbReference type="ARBA" id="ARBA00010982"/>
    </source>
</evidence>
<organism evidence="7 8">
    <name type="scientific">Lysobacter korlensis</name>
    <dbReference type="NCBI Taxonomy" id="553636"/>
    <lineage>
        <taxon>Bacteria</taxon>
        <taxon>Pseudomonadati</taxon>
        <taxon>Pseudomonadota</taxon>
        <taxon>Gammaproteobacteria</taxon>
        <taxon>Lysobacterales</taxon>
        <taxon>Lysobacteraceae</taxon>
        <taxon>Lysobacter</taxon>
    </lineage>
</organism>
<protein>
    <submittedName>
        <fullName evidence="7">Acetyl-CoA C-acetyltransferase</fullName>
        <ecNumber evidence="7">2.3.1.9</ecNumber>
    </submittedName>
</protein>
<comment type="caution">
    <text evidence="7">The sequence shown here is derived from an EMBL/GenBank/DDBJ whole genome shotgun (WGS) entry which is preliminary data.</text>
</comment>
<accession>A0ABV6RX64</accession>
<evidence type="ECO:0000256" key="3">
    <source>
        <dbReference type="ARBA" id="ARBA00023315"/>
    </source>
</evidence>
<dbReference type="PROSITE" id="PS00737">
    <property type="entry name" value="THIOLASE_2"/>
    <property type="match status" value="1"/>
</dbReference>
<dbReference type="PIRSF" id="PIRSF000429">
    <property type="entry name" value="Ac-CoA_Ac_transf"/>
    <property type="match status" value="1"/>
</dbReference>
<evidence type="ECO:0000313" key="8">
    <source>
        <dbReference type="Proteomes" id="UP001589896"/>
    </source>
</evidence>
<evidence type="ECO:0000259" key="5">
    <source>
        <dbReference type="Pfam" id="PF00108"/>
    </source>
</evidence>
<dbReference type="Pfam" id="PF02803">
    <property type="entry name" value="Thiolase_C"/>
    <property type="match status" value="1"/>
</dbReference>
<dbReference type="InterPro" id="IPR020617">
    <property type="entry name" value="Thiolase_C"/>
</dbReference>
<dbReference type="InterPro" id="IPR020613">
    <property type="entry name" value="Thiolase_CS"/>
</dbReference>
<dbReference type="Proteomes" id="UP001589896">
    <property type="component" value="Unassembled WGS sequence"/>
</dbReference>
<reference evidence="7 8" key="1">
    <citation type="submission" date="2024-09" db="EMBL/GenBank/DDBJ databases">
        <authorList>
            <person name="Sun Q."/>
            <person name="Mori K."/>
        </authorList>
    </citation>
    <scope>NUCLEOTIDE SEQUENCE [LARGE SCALE GENOMIC DNA]</scope>
    <source>
        <strain evidence="7 8">KCTC 23076</strain>
    </source>
</reference>
<dbReference type="NCBIfam" id="TIGR01930">
    <property type="entry name" value="AcCoA-C-Actrans"/>
    <property type="match status" value="1"/>
</dbReference>
<dbReference type="GO" id="GO:0003985">
    <property type="term" value="F:acetyl-CoA C-acetyltransferase activity"/>
    <property type="evidence" value="ECO:0007669"/>
    <property type="project" value="UniProtKB-EC"/>
</dbReference>
<evidence type="ECO:0000256" key="4">
    <source>
        <dbReference type="RuleBase" id="RU003557"/>
    </source>
</evidence>
<dbReference type="EMBL" id="JBHLTG010000008">
    <property type="protein sequence ID" value="MFC0681570.1"/>
    <property type="molecule type" value="Genomic_DNA"/>
</dbReference>
<comment type="similarity">
    <text evidence="1 4">Belongs to the thiolase-like superfamily. Thiolase family.</text>
</comment>
<dbReference type="InterPro" id="IPR016039">
    <property type="entry name" value="Thiolase-like"/>
</dbReference>